<proteinExistence type="inferred from homology"/>
<reference evidence="5" key="1">
    <citation type="submission" date="2024-04" db="EMBL/GenBank/DDBJ databases">
        <title>Salinicola lusitanus LLJ914,a marine bacterium isolated from the Okinawa Trough.</title>
        <authorList>
            <person name="Li J."/>
        </authorList>
    </citation>
    <scope>NUCLEOTIDE SEQUENCE [LARGE SCALE GENOMIC DNA]</scope>
</reference>
<evidence type="ECO:0000313" key="5">
    <source>
        <dbReference type="Proteomes" id="UP001460270"/>
    </source>
</evidence>
<dbReference type="SUPFAM" id="SSF49764">
    <property type="entry name" value="HSP20-like chaperones"/>
    <property type="match status" value="1"/>
</dbReference>
<gene>
    <name evidence="4" type="ORF">WMY93_012294</name>
</gene>
<evidence type="ECO:0000256" key="1">
    <source>
        <dbReference type="PROSITE-ProRule" id="PRU00285"/>
    </source>
</evidence>
<evidence type="ECO:0000256" key="2">
    <source>
        <dbReference type="RuleBase" id="RU003616"/>
    </source>
</evidence>
<keyword evidence="5" id="KW-1185">Reference proteome</keyword>
<dbReference type="PROSITE" id="PS01031">
    <property type="entry name" value="SHSP"/>
    <property type="match status" value="1"/>
</dbReference>
<dbReference type="Gene3D" id="2.60.40.790">
    <property type="match status" value="1"/>
</dbReference>
<accession>A0AAW0PB41</accession>
<dbReference type="PANTHER" id="PTHR46907">
    <property type="entry name" value="HEAT SHOCK PROTEIN BETA-7-RELATED"/>
    <property type="match status" value="1"/>
</dbReference>
<dbReference type="Proteomes" id="UP001460270">
    <property type="component" value="Unassembled WGS sequence"/>
</dbReference>
<dbReference type="EMBL" id="JBBPFD010000008">
    <property type="protein sequence ID" value="KAK7916533.1"/>
    <property type="molecule type" value="Genomic_DNA"/>
</dbReference>
<evidence type="ECO:0000259" key="3">
    <source>
        <dbReference type="PROSITE" id="PS01031"/>
    </source>
</evidence>
<comment type="caution">
    <text evidence="4">The sequence shown here is derived from an EMBL/GenBank/DDBJ whole genome shotgun (WGS) entry which is preliminary data.</text>
</comment>
<feature type="domain" description="SHSP" evidence="3">
    <location>
        <begin position="89"/>
        <end position="182"/>
    </location>
</feature>
<dbReference type="InterPro" id="IPR002068">
    <property type="entry name" value="A-crystallin/Hsp20_dom"/>
</dbReference>
<evidence type="ECO:0000313" key="4">
    <source>
        <dbReference type="EMBL" id="KAK7916533.1"/>
    </source>
</evidence>
<comment type="similarity">
    <text evidence="1 2">Belongs to the small heat shock protein (HSP20) family.</text>
</comment>
<dbReference type="InterPro" id="IPR008978">
    <property type="entry name" value="HSP20-like_chaperone"/>
</dbReference>
<dbReference type="Pfam" id="PF00011">
    <property type="entry name" value="HSP20"/>
    <property type="match status" value="1"/>
</dbReference>
<name>A0AAW0PB41_9GOBI</name>
<protein>
    <recommendedName>
        <fullName evidence="3">SHSP domain-containing protein</fullName>
    </recommendedName>
</protein>
<organism evidence="4 5">
    <name type="scientific">Mugilogobius chulae</name>
    <name type="common">yellowstripe goby</name>
    <dbReference type="NCBI Taxonomy" id="88201"/>
    <lineage>
        <taxon>Eukaryota</taxon>
        <taxon>Metazoa</taxon>
        <taxon>Chordata</taxon>
        <taxon>Craniata</taxon>
        <taxon>Vertebrata</taxon>
        <taxon>Euteleostomi</taxon>
        <taxon>Actinopterygii</taxon>
        <taxon>Neopterygii</taxon>
        <taxon>Teleostei</taxon>
        <taxon>Neoteleostei</taxon>
        <taxon>Acanthomorphata</taxon>
        <taxon>Gobiaria</taxon>
        <taxon>Gobiiformes</taxon>
        <taxon>Gobioidei</taxon>
        <taxon>Gobiidae</taxon>
        <taxon>Gobionellinae</taxon>
        <taxon>Mugilogobius</taxon>
    </lineage>
</organism>
<sequence length="182" mass="20068">MTDLAQDAEPAEDSDDEALLDAQVQLLIQESCQAHNRTRPSSRSSEYMNLVDVIKKCDLVALQELCENPEIFSQVDSRGWYPLHWAAVQPVVEVLELVLYGKIEVIGNTFQFSVNVSEFAPEDVIITSSNNLIEVHAEKVCAEDGTITNTLSHRCKLPADVDPVSVTLNLGSSGVLTVRAQR</sequence>
<dbReference type="AlphaFoldDB" id="A0AAW0PB41"/>